<evidence type="ECO:0000313" key="4">
    <source>
        <dbReference type="EMBL" id="SFU17671.1"/>
    </source>
</evidence>
<evidence type="ECO:0000313" key="5">
    <source>
        <dbReference type="Proteomes" id="UP000182466"/>
    </source>
</evidence>
<dbReference type="SFLD" id="SFLDG00358">
    <property type="entry name" value="Main_(cytGST)"/>
    <property type="match status" value="1"/>
</dbReference>
<evidence type="ECO:0000259" key="2">
    <source>
        <dbReference type="PROSITE" id="PS50404"/>
    </source>
</evidence>
<dbReference type="SUPFAM" id="SSF47616">
    <property type="entry name" value="GST C-terminal domain-like"/>
    <property type="match status" value="1"/>
</dbReference>
<dbReference type="SUPFAM" id="SSF52833">
    <property type="entry name" value="Thioredoxin-like"/>
    <property type="match status" value="1"/>
</dbReference>
<dbReference type="STRING" id="999627.SAMN05216236_14037"/>
<keyword evidence="4" id="KW-0808">Transferase</keyword>
<proteinExistence type="predicted"/>
<keyword evidence="5" id="KW-1185">Reference proteome</keyword>
<dbReference type="InterPro" id="IPR040079">
    <property type="entry name" value="Glutathione_S-Trfase"/>
</dbReference>
<dbReference type="InterPro" id="IPR010987">
    <property type="entry name" value="Glutathione-S-Trfase_C-like"/>
</dbReference>
<dbReference type="CDD" id="cd03057">
    <property type="entry name" value="GST_N_Beta"/>
    <property type="match status" value="1"/>
</dbReference>
<evidence type="ECO:0000256" key="1">
    <source>
        <dbReference type="SAM" id="MobiDB-lite"/>
    </source>
</evidence>
<accession>A0A1I7E173</accession>
<dbReference type="PANTHER" id="PTHR44051">
    <property type="entry name" value="GLUTATHIONE S-TRANSFERASE-RELATED"/>
    <property type="match status" value="1"/>
</dbReference>
<dbReference type="EMBL" id="FPAW01000040">
    <property type="protein sequence ID" value="SFU17671.1"/>
    <property type="molecule type" value="Genomic_DNA"/>
</dbReference>
<dbReference type="eggNOG" id="COG0625">
    <property type="taxonomic scope" value="Bacteria"/>
</dbReference>
<dbReference type="InterPro" id="IPR036249">
    <property type="entry name" value="Thioredoxin-like_sf"/>
</dbReference>
<feature type="domain" description="GST N-terminal" evidence="2">
    <location>
        <begin position="3"/>
        <end position="83"/>
    </location>
</feature>
<dbReference type="PANTHER" id="PTHR44051:SF8">
    <property type="entry name" value="GLUTATHIONE S-TRANSFERASE GSTA"/>
    <property type="match status" value="1"/>
</dbReference>
<evidence type="ECO:0000259" key="3">
    <source>
        <dbReference type="PROSITE" id="PS50405"/>
    </source>
</evidence>
<dbReference type="GO" id="GO:0016740">
    <property type="term" value="F:transferase activity"/>
    <property type="evidence" value="ECO:0007669"/>
    <property type="project" value="UniProtKB-KW"/>
</dbReference>
<dbReference type="Pfam" id="PF02798">
    <property type="entry name" value="GST_N"/>
    <property type="match status" value="1"/>
</dbReference>
<dbReference type="Gene3D" id="1.20.1050.10">
    <property type="match status" value="1"/>
</dbReference>
<feature type="region of interest" description="Disordered" evidence="1">
    <location>
        <begin position="214"/>
        <end position="235"/>
    </location>
</feature>
<dbReference type="OrthoDB" id="7583243at2"/>
<dbReference type="PROSITE" id="PS50404">
    <property type="entry name" value="GST_NTER"/>
    <property type="match status" value="1"/>
</dbReference>
<dbReference type="SFLD" id="SFLDS00019">
    <property type="entry name" value="Glutathione_Transferase_(cytos"/>
    <property type="match status" value="1"/>
</dbReference>
<dbReference type="InterPro" id="IPR004045">
    <property type="entry name" value="Glutathione_S-Trfase_N"/>
</dbReference>
<dbReference type="PROSITE" id="PS50405">
    <property type="entry name" value="GST_CTER"/>
    <property type="match status" value="1"/>
</dbReference>
<dbReference type="RefSeq" id="WP_027261126.1">
    <property type="nucleotide sequence ID" value="NZ_FPAW01000040.1"/>
</dbReference>
<reference evidence="4 5" key="1">
    <citation type="submission" date="2016-10" db="EMBL/GenBank/DDBJ databases">
        <authorList>
            <person name="de Groot N.N."/>
        </authorList>
    </citation>
    <scope>NUCLEOTIDE SEQUENCE [LARGE SCALE GENOMIC DNA]</scope>
    <source>
        <strain evidence="4 5">CGMCC 1.10959</strain>
    </source>
</reference>
<name>A0A1I7E173_9RHOB</name>
<organism evidence="4 5">
    <name type="scientific">Sedimentitalea nanhaiensis</name>
    <dbReference type="NCBI Taxonomy" id="999627"/>
    <lineage>
        <taxon>Bacteria</taxon>
        <taxon>Pseudomonadati</taxon>
        <taxon>Pseudomonadota</taxon>
        <taxon>Alphaproteobacteria</taxon>
        <taxon>Rhodobacterales</taxon>
        <taxon>Paracoccaceae</taxon>
        <taxon>Sedimentitalea</taxon>
    </lineage>
</organism>
<protein>
    <submittedName>
        <fullName evidence="4">Glutathione S-transferase</fullName>
    </submittedName>
</protein>
<gene>
    <name evidence="4" type="ORF">SAMN05216236_14037</name>
</gene>
<dbReference type="Proteomes" id="UP000182466">
    <property type="component" value="Unassembled WGS sequence"/>
</dbReference>
<dbReference type="AlphaFoldDB" id="A0A1I7E173"/>
<dbReference type="Gene3D" id="3.40.30.10">
    <property type="entry name" value="Glutaredoxin"/>
    <property type="match status" value="1"/>
</dbReference>
<sequence length="235" mass="25828">MTMPYRLHYAPDNASLIIRLALEEMGLAYATVLVDRAAKAQRSPAYLKLNPNGLIPVLETPQGPLFETGAILLWLSDAHGSLAPAPQDADRADYLKWLFWVSNTLHTDLRMTFYPGVYVGPDPPAQSALSDTVQKRLRVHLSNLDSVARQTPRWLSGTTPTGLCYYIACLLRWMALYPQVTDRNWFDLSATPHLHGLLAALETRSATQAAAVSEGLGPTPFTSPRYANPSHGSAT</sequence>
<dbReference type="InterPro" id="IPR036282">
    <property type="entry name" value="Glutathione-S-Trfase_C_sf"/>
</dbReference>
<feature type="domain" description="GST C-terminal" evidence="3">
    <location>
        <begin position="87"/>
        <end position="221"/>
    </location>
</feature>